<dbReference type="RefSeq" id="WP_095264434.1">
    <property type="nucleotide sequence ID" value="NZ_NPBY01000022.1"/>
</dbReference>
<dbReference type="EMBL" id="NPBY01000022">
    <property type="protein sequence ID" value="PAD78286.1"/>
    <property type="molecule type" value="Genomic_DNA"/>
</dbReference>
<gene>
    <name evidence="2" type="ORF">CHH67_07090</name>
</gene>
<dbReference type="AlphaFoldDB" id="A0A268EYT5"/>
<proteinExistence type="predicted"/>
<dbReference type="Pfam" id="PF00109">
    <property type="entry name" value="ketoacyl-synt"/>
    <property type="match status" value="1"/>
</dbReference>
<accession>A0A268EYT5</accession>
<evidence type="ECO:0000259" key="1">
    <source>
        <dbReference type="Pfam" id="PF00109"/>
    </source>
</evidence>
<protein>
    <recommendedName>
        <fullName evidence="1">Beta-ketoacyl synthase-like N-terminal domain-containing protein</fullName>
    </recommendedName>
</protein>
<evidence type="ECO:0000313" key="3">
    <source>
        <dbReference type="Proteomes" id="UP000215596"/>
    </source>
</evidence>
<dbReference type="GO" id="GO:0016746">
    <property type="term" value="F:acyltransferase activity"/>
    <property type="evidence" value="ECO:0007669"/>
    <property type="project" value="InterPro"/>
</dbReference>
<reference evidence="2 3" key="1">
    <citation type="submission" date="2017-07" db="EMBL/GenBank/DDBJ databases">
        <title>Isolation and whole genome analysis of endospore-forming bacteria from heroin.</title>
        <authorList>
            <person name="Kalinowski J."/>
            <person name="Ahrens B."/>
            <person name="Al-Dilaimi A."/>
            <person name="Winkler A."/>
            <person name="Wibberg D."/>
            <person name="Schleenbecker U."/>
            <person name="Ruckert C."/>
            <person name="Wolfel R."/>
            <person name="Grass G."/>
        </authorList>
    </citation>
    <scope>NUCLEOTIDE SEQUENCE [LARGE SCALE GENOMIC DNA]</scope>
    <source>
        <strain evidence="2 3">7537-G1</strain>
    </source>
</reference>
<dbReference type="Gene3D" id="3.40.47.10">
    <property type="match status" value="1"/>
</dbReference>
<name>A0A268EYT5_9BACL</name>
<dbReference type="InterPro" id="IPR016039">
    <property type="entry name" value="Thiolase-like"/>
</dbReference>
<organism evidence="2 3">
    <name type="scientific">Paenibacillus campinasensis</name>
    <dbReference type="NCBI Taxonomy" id="66347"/>
    <lineage>
        <taxon>Bacteria</taxon>
        <taxon>Bacillati</taxon>
        <taxon>Bacillota</taxon>
        <taxon>Bacilli</taxon>
        <taxon>Bacillales</taxon>
        <taxon>Paenibacillaceae</taxon>
        <taxon>Paenibacillus</taxon>
    </lineage>
</organism>
<comment type="caution">
    <text evidence="2">The sequence shown here is derived from an EMBL/GenBank/DDBJ whole genome shotgun (WGS) entry which is preliminary data.</text>
</comment>
<sequence length="284" mass="30998">MHAYIKGSAWLSPSGFKTLTNRDQAASSPFITEESIQNIHLPKLPRVPDVAKACCAVVSQVLLEAGLTVPFAVRSEESERTALVVGNNDSSVRPIEALQSEAEIYGPNRVSPAIFPNTVYNALAGYIAIHVNIKGTNTTLSGATSTVPAALLYGLRLLAKGRHDRVVVCHVHLLPSAKKATRQDEEEGSFPPDEERITALLLERPGVGTHGKYALDWELTKANGLYTALSPDVTPRMDVELIKLIQEERLAEQEVMLGRFQNGDLLKLRFNNGDVDGLKEAHSR</sequence>
<dbReference type="Proteomes" id="UP000215596">
    <property type="component" value="Unassembled WGS sequence"/>
</dbReference>
<dbReference type="InterPro" id="IPR014030">
    <property type="entry name" value="Ketoacyl_synth_N"/>
</dbReference>
<evidence type="ECO:0000313" key="2">
    <source>
        <dbReference type="EMBL" id="PAD78286.1"/>
    </source>
</evidence>
<dbReference type="SUPFAM" id="SSF53901">
    <property type="entry name" value="Thiolase-like"/>
    <property type="match status" value="1"/>
</dbReference>
<feature type="domain" description="Beta-ketoacyl synthase-like N-terminal" evidence="1">
    <location>
        <begin position="33"/>
        <end position="181"/>
    </location>
</feature>
<dbReference type="OrthoDB" id="2652315at2"/>